<gene>
    <name evidence="1" type="ORF">EAG_07440</name>
</gene>
<evidence type="ECO:0000313" key="2">
    <source>
        <dbReference type="Proteomes" id="UP000000311"/>
    </source>
</evidence>
<protein>
    <submittedName>
        <fullName evidence="1">Uncharacterized protein</fullName>
    </submittedName>
</protein>
<dbReference type="AlphaFoldDB" id="E2A7U9"/>
<name>E2A7U9_CAMFO</name>
<dbReference type="Proteomes" id="UP000000311">
    <property type="component" value="Unassembled WGS sequence"/>
</dbReference>
<sequence length="169" mass="18696">MPTASAVTSLVSTRKASARIYLSEGSRGHVPRNRCCREEPPLGRRWRRKGGEKLMTEKCSSPAPAPKSSSWLSGRRYFSYLCVTAVTHPPPSVQIRIPRVCKHQDKILASFSSEARARRAFCHSVLLWLLSASVGIRRSVVLIFHVGDISARFAPVYPITISICAGAYV</sequence>
<evidence type="ECO:0000313" key="1">
    <source>
        <dbReference type="EMBL" id="EFN70495.1"/>
    </source>
</evidence>
<dbReference type="EMBL" id="GL437405">
    <property type="protein sequence ID" value="EFN70495.1"/>
    <property type="molecule type" value="Genomic_DNA"/>
</dbReference>
<dbReference type="InParanoid" id="E2A7U9"/>
<organism evidence="2">
    <name type="scientific">Camponotus floridanus</name>
    <name type="common">Florida carpenter ant</name>
    <dbReference type="NCBI Taxonomy" id="104421"/>
    <lineage>
        <taxon>Eukaryota</taxon>
        <taxon>Metazoa</taxon>
        <taxon>Ecdysozoa</taxon>
        <taxon>Arthropoda</taxon>
        <taxon>Hexapoda</taxon>
        <taxon>Insecta</taxon>
        <taxon>Pterygota</taxon>
        <taxon>Neoptera</taxon>
        <taxon>Endopterygota</taxon>
        <taxon>Hymenoptera</taxon>
        <taxon>Apocrita</taxon>
        <taxon>Aculeata</taxon>
        <taxon>Formicoidea</taxon>
        <taxon>Formicidae</taxon>
        <taxon>Formicinae</taxon>
        <taxon>Camponotus</taxon>
    </lineage>
</organism>
<keyword evidence="2" id="KW-1185">Reference proteome</keyword>
<accession>E2A7U9</accession>
<reference evidence="1 2" key="1">
    <citation type="journal article" date="2010" name="Science">
        <title>Genomic comparison of the ants Camponotus floridanus and Harpegnathos saltator.</title>
        <authorList>
            <person name="Bonasio R."/>
            <person name="Zhang G."/>
            <person name="Ye C."/>
            <person name="Mutti N.S."/>
            <person name="Fang X."/>
            <person name="Qin N."/>
            <person name="Donahue G."/>
            <person name="Yang P."/>
            <person name="Li Q."/>
            <person name="Li C."/>
            <person name="Zhang P."/>
            <person name="Huang Z."/>
            <person name="Berger S.L."/>
            <person name="Reinberg D."/>
            <person name="Wang J."/>
            <person name="Liebig J."/>
        </authorList>
    </citation>
    <scope>NUCLEOTIDE SEQUENCE [LARGE SCALE GENOMIC DNA]</scope>
    <source>
        <strain evidence="2">C129</strain>
    </source>
</reference>
<proteinExistence type="predicted"/>